<dbReference type="PANTHER" id="PTHR30160">
    <property type="entry name" value="TETRAACYLDISACCHARIDE 4'-KINASE-RELATED"/>
    <property type="match status" value="1"/>
</dbReference>
<name>D2R8V1_PIRSD</name>
<dbReference type="KEGG" id="psl:Psta_4760"/>
<proteinExistence type="predicted"/>
<dbReference type="CAZy" id="GT9">
    <property type="family name" value="Glycosyltransferase Family 9"/>
</dbReference>
<organism evidence="3 4">
    <name type="scientific">Pirellula staleyi (strain ATCC 27377 / DSM 6068 / ICPB 4128)</name>
    <name type="common">Pirella staleyi</name>
    <dbReference type="NCBI Taxonomy" id="530564"/>
    <lineage>
        <taxon>Bacteria</taxon>
        <taxon>Pseudomonadati</taxon>
        <taxon>Planctomycetota</taxon>
        <taxon>Planctomycetia</taxon>
        <taxon>Pirellulales</taxon>
        <taxon>Pirellulaceae</taxon>
        <taxon>Pirellula</taxon>
    </lineage>
</organism>
<keyword evidence="4" id="KW-1185">Reference proteome</keyword>
<dbReference type="EMBL" id="CP001848">
    <property type="protein sequence ID" value="ADB19401.1"/>
    <property type="molecule type" value="Genomic_DNA"/>
</dbReference>
<evidence type="ECO:0000256" key="2">
    <source>
        <dbReference type="ARBA" id="ARBA00022679"/>
    </source>
</evidence>
<keyword evidence="1" id="KW-0328">Glycosyltransferase</keyword>
<accession>D2R8V1</accession>
<gene>
    <name evidence="3" type="ordered locus">Psta_4760</name>
</gene>
<dbReference type="Gene3D" id="3.40.50.2000">
    <property type="entry name" value="Glycogen Phosphorylase B"/>
    <property type="match status" value="2"/>
</dbReference>
<evidence type="ECO:0000256" key="1">
    <source>
        <dbReference type="ARBA" id="ARBA00022676"/>
    </source>
</evidence>
<dbReference type="eggNOG" id="COG0859">
    <property type="taxonomic scope" value="Bacteria"/>
</dbReference>
<dbReference type="OrthoDB" id="9768048at2"/>
<dbReference type="Pfam" id="PF01075">
    <property type="entry name" value="Glyco_transf_9"/>
    <property type="match status" value="1"/>
</dbReference>
<dbReference type="GO" id="GO:0005829">
    <property type="term" value="C:cytosol"/>
    <property type="evidence" value="ECO:0007669"/>
    <property type="project" value="TreeGrafter"/>
</dbReference>
<protein>
    <submittedName>
        <fullName evidence="3">Glycosyl transferase family 9</fullName>
    </submittedName>
</protein>
<dbReference type="SUPFAM" id="SSF53756">
    <property type="entry name" value="UDP-Glycosyltransferase/glycogen phosphorylase"/>
    <property type="match status" value="1"/>
</dbReference>
<reference evidence="3 4" key="1">
    <citation type="journal article" date="2009" name="Stand. Genomic Sci.">
        <title>Complete genome sequence of Pirellula staleyi type strain (ATCC 27377).</title>
        <authorList>
            <person name="Clum A."/>
            <person name="Tindall B.J."/>
            <person name="Sikorski J."/>
            <person name="Ivanova N."/>
            <person name="Mavrommatis K."/>
            <person name="Lucas S."/>
            <person name="Glavina del Rio T."/>
            <person name="Nolan M."/>
            <person name="Chen F."/>
            <person name="Tice H."/>
            <person name="Pitluck S."/>
            <person name="Cheng J.F."/>
            <person name="Chertkov O."/>
            <person name="Brettin T."/>
            <person name="Han C."/>
            <person name="Detter J.C."/>
            <person name="Kuske C."/>
            <person name="Bruce D."/>
            <person name="Goodwin L."/>
            <person name="Ovchinikova G."/>
            <person name="Pati A."/>
            <person name="Mikhailova N."/>
            <person name="Chen A."/>
            <person name="Palaniappan K."/>
            <person name="Land M."/>
            <person name="Hauser L."/>
            <person name="Chang Y.J."/>
            <person name="Jeffries C.D."/>
            <person name="Chain P."/>
            <person name="Rohde M."/>
            <person name="Goker M."/>
            <person name="Bristow J."/>
            <person name="Eisen J.A."/>
            <person name="Markowitz V."/>
            <person name="Hugenholtz P."/>
            <person name="Kyrpides N.C."/>
            <person name="Klenk H.P."/>
            <person name="Lapidus A."/>
        </authorList>
    </citation>
    <scope>NUCLEOTIDE SEQUENCE [LARGE SCALE GENOMIC DNA]</scope>
    <source>
        <strain evidence="4">ATCC 27377 / DSM 6068 / ICPB 4128</strain>
    </source>
</reference>
<dbReference type="AlphaFoldDB" id="D2R8V1"/>
<dbReference type="CDD" id="cd03789">
    <property type="entry name" value="GT9_LPS_heptosyltransferase"/>
    <property type="match status" value="1"/>
</dbReference>
<evidence type="ECO:0000313" key="4">
    <source>
        <dbReference type="Proteomes" id="UP000001887"/>
    </source>
</evidence>
<dbReference type="GO" id="GO:0009244">
    <property type="term" value="P:lipopolysaccharide core region biosynthetic process"/>
    <property type="evidence" value="ECO:0007669"/>
    <property type="project" value="TreeGrafter"/>
</dbReference>
<dbReference type="HOGENOM" id="CLU_038371_0_0_0"/>
<dbReference type="InterPro" id="IPR051199">
    <property type="entry name" value="LPS_LOS_Heptosyltrfase"/>
</dbReference>
<keyword evidence="2 3" id="KW-0808">Transferase</keyword>
<sequence length="357" mass="39619">MRVAIMLPNWVGDVAMATPMLRALRHGLGPEAELIGILKPHLRGVLEGTRWLSRMIPYEHKKNFLSNSLALAKTLRPLQLDAMLLLRPTFRAAIVARFCNVKRVIAYARFPHTWLLDQSLEMPRLHGKKQITSCVDQYLQLAGALNCYSNNKQLELATTADDEQLADDVWRRLELPPPKQTVVLNTFGAFGPSKEWPAEHTVGLARRIARELRMGVLIHCGPSERAEAKRIEEEASHPLVRSLADEPNLPFGLSKSVIRRSRLLISTDSGPRHLGAAMGTPTLGLLGPIDARTSFNYHDDSRVIQLAMPCSPCGQPKCPLSHGMCMRGITIDMVFRKACEMMEVPATFPRSAAAAAS</sequence>
<dbReference type="InterPro" id="IPR002201">
    <property type="entry name" value="Glyco_trans_9"/>
</dbReference>
<dbReference type="Proteomes" id="UP000001887">
    <property type="component" value="Chromosome"/>
</dbReference>
<evidence type="ECO:0000313" key="3">
    <source>
        <dbReference type="EMBL" id="ADB19401.1"/>
    </source>
</evidence>
<dbReference type="PANTHER" id="PTHR30160:SF7">
    <property type="entry name" value="ADP-HEPTOSE--LPS HEPTOSYLTRANSFERASE 2"/>
    <property type="match status" value="1"/>
</dbReference>
<dbReference type="GO" id="GO:0008713">
    <property type="term" value="F:ADP-heptose-lipopolysaccharide heptosyltransferase activity"/>
    <property type="evidence" value="ECO:0007669"/>
    <property type="project" value="TreeGrafter"/>
</dbReference>
<dbReference type="STRING" id="530564.Psta_4760"/>